<protein>
    <submittedName>
        <fullName evidence="2">Uncharacterized protein</fullName>
    </submittedName>
</protein>
<evidence type="ECO:0000313" key="3">
    <source>
        <dbReference type="Proteomes" id="UP001498935"/>
    </source>
</evidence>
<comment type="caution">
    <text evidence="2">The sequence shown here is derived from an EMBL/GenBank/DDBJ whole genome shotgun (WGS) entry which is preliminary data.</text>
</comment>
<sequence>MAGISRRKKYGLVCLLIGVVCLVSGGIGFLVGAKAEDIWPPALLIVGGLAALLSLGALFDNGDSAGGAHTTTSSMNDITRNL</sequence>
<keyword evidence="1" id="KW-1133">Transmembrane helix</keyword>
<keyword evidence="1" id="KW-0472">Membrane</keyword>
<keyword evidence="3" id="KW-1185">Reference proteome</keyword>
<feature type="transmembrane region" description="Helical" evidence="1">
    <location>
        <begin position="12"/>
        <end position="32"/>
    </location>
</feature>
<name>A0ABP9TZ01_9MICO</name>
<evidence type="ECO:0000313" key="2">
    <source>
        <dbReference type="EMBL" id="GAA5340109.1"/>
    </source>
</evidence>
<dbReference type="RefSeq" id="WP_342037562.1">
    <property type="nucleotide sequence ID" value="NZ_BAABBK010000004.1"/>
</dbReference>
<gene>
    <name evidence="2" type="ORF">KACC15558_11490</name>
</gene>
<reference evidence="2 3" key="1">
    <citation type="submission" date="2024-02" db="EMBL/GenBank/DDBJ databases">
        <title>Characterization of antibiotic resistant novel bacterial strains and their environmental applications.</title>
        <authorList>
            <person name="Manzoor S."/>
            <person name="Abbas S."/>
            <person name="Arshad M."/>
            <person name="Li W.J."/>
            <person name="Ahmed I."/>
        </authorList>
    </citation>
    <scope>NUCLEOTIDE SEQUENCE [LARGE SCALE GENOMIC DNA]</scope>
    <source>
        <strain evidence="2 3">KACC 15558</strain>
    </source>
</reference>
<accession>A0ABP9TZ01</accession>
<dbReference type="EMBL" id="BAABNP010000004">
    <property type="protein sequence ID" value="GAA5340109.1"/>
    <property type="molecule type" value="Genomic_DNA"/>
</dbReference>
<organism evidence="2 3">
    <name type="scientific">Brevibacterium ammoniilyticum</name>
    <dbReference type="NCBI Taxonomy" id="1046555"/>
    <lineage>
        <taxon>Bacteria</taxon>
        <taxon>Bacillati</taxon>
        <taxon>Actinomycetota</taxon>
        <taxon>Actinomycetes</taxon>
        <taxon>Micrococcales</taxon>
        <taxon>Brevibacteriaceae</taxon>
        <taxon>Brevibacterium</taxon>
    </lineage>
</organism>
<evidence type="ECO:0000256" key="1">
    <source>
        <dbReference type="SAM" id="Phobius"/>
    </source>
</evidence>
<keyword evidence="1" id="KW-0812">Transmembrane</keyword>
<proteinExistence type="predicted"/>
<feature type="transmembrane region" description="Helical" evidence="1">
    <location>
        <begin position="38"/>
        <end position="59"/>
    </location>
</feature>
<dbReference type="Proteomes" id="UP001498935">
    <property type="component" value="Unassembled WGS sequence"/>
</dbReference>